<feature type="transmembrane region" description="Helical" evidence="1">
    <location>
        <begin position="76"/>
        <end position="101"/>
    </location>
</feature>
<accession>A0AAW9SH43</accession>
<sequence>MKGKTQLYRVISLAGALLWCMTGIIIIGSMLNEISQAFINSMMGMIFLAIGYYLYLKSRNSLQLLTGYLKTENRTVLNKFFLLECIFASVIFFTGLLLFSATVSRAFFEKMPIFG</sequence>
<evidence type="ECO:0000313" key="3">
    <source>
        <dbReference type="Proteomes" id="UP001403385"/>
    </source>
</evidence>
<evidence type="ECO:0008006" key="4">
    <source>
        <dbReference type="Google" id="ProtNLM"/>
    </source>
</evidence>
<comment type="caution">
    <text evidence="2">The sequence shown here is derived from an EMBL/GenBank/DDBJ whole genome shotgun (WGS) entry which is preliminary data.</text>
</comment>
<proteinExistence type="predicted"/>
<feature type="transmembrane region" description="Helical" evidence="1">
    <location>
        <begin position="37"/>
        <end position="55"/>
    </location>
</feature>
<protein>
    <recommendedName>
        <fullName evidence="4">Transporter</fullName>
    </recommendedName>
</protein>
<keyword evidence="1" id="KW-0812">Transmembrane</keyword>
<dbReference type="AlphaFoldDB" id="A0AAW9SH43"/>
<dbReference type="RefSeq" id="WP_346824424.1">
    <property type="nucleotide sequence ID" value="NZ_JBDKWZ010000024.1"/>
</dbReference>
<dbReference type="Proteomes" id="UP001403385">
    <property type="component" value="Unassembled WGS sequence"/>
</dbReference>
<organism evidence="2 3">
    <name type="scientific">Rapidithrix thailandica</name>
    <dbReference type="NCBI Taxonomy" id="413964"/>
    <lineage>
        <taxon>Bacteria</taxon>
        <taxon>Pseudomonadati</taxon>
        <taxon>Bacteroidota</taxon>
        <taxon>Cytophagia</taxon>
        <taxon>Cytophagales</taxon>
        <taxon>Flammeovirgaceae</taxon>
        <taxon>Rapidithrix</taxon>
    </lineage>
</organism>
<feature type="transmembrane region" description="Helical" evidence="1">
    <location>
        <begin position="7"/>
        <end position="31"/>
    </location>
</feature>
<keyword evidence="1" id="KW-0472">Membrane</keyword>
<keyword evidence="3" id="KW-1185">Reference proteome</keyword>
<gene>
    <name evidence="2" type="ORF">AAG747_27260</name>
</gene>
<reference evidence="2 3" key="1">
    <citation type="submission" date="2024-04" db="EMBL/GenBank/DDBJ databases">
        <title>Novel genus in family Flammeovirgaceae.</title>
        <authorList>
            <person name="Nguyen T.H."/>
            <person name="Vuong T.Q."/>
            <person name="Le H."/>
            <person name="Kim S.-G."/>
        </authorList>
    </citation>
    <scope>NUCLEOTIDE SEQUENCE [LARGE SCALE GENOMIC DNA]</scope>
    <source>
        <strain evidence="2 3">JCM 23209</strain>
    </source>
</reference>
<keyword evidence="1" id="KW-1133">Transmembrane helix</keyword>
<dbReference type="EMBL" id="JBDKWZ010000024">
    <property type="protein sequence ID" value="MEN7551644.1"/>
    <property type="molecule type" value="Genomic_DNA"/>
</dbReference>
<name>A0AAW9SH43_9BACT</name>
<evidence type="ECO:0000256" key="1">
    <source>
        <dbReference type="SAM" id="Phobius"/>
    </source>
</evidence>
<evidence type="ECO:0000313" key="2">
    <source>
        <dbReference type="EMBL" id="MEN7551644.1"/>
    </source>
</evidence>